<dbReference type="InterPro" id="IPR000425">
    <property type="entry name" value="MIP"/>
</dbReference>
<keyword evidence="5 7" id="KW-0472">Membrane</keyword>
<keyword evidence="10" id="KW-1185">Reference proteome</keyword>
<dbReference type="PROSITE" id="PS51257">
    <property type="entry name" value="PROKAR_LIPOPROTEIN"/>
    <property type="match status" value="1"/>
</dbReference>
<dbReference type="Proteomes" id="UP000187209">
    <property type="component" value="Unassembled WGS sequence"/>
</dbReference>
<evidence type="ECO:0008006" key="11">
    <source>
        <dbReference type="Google" id="ProtNLM"/>
    </source>
</evidence>
<evidence type="ECO:0000256" key="5">
    <source>
        <dbReference type="ARBA" id="ARBA00023136"/>
    </source>
</evidence>
<evidence type="ECO:0000256" key="3">
    <source>
        <dbReference type="ARBA" id="ARBA00022692"/>
    </source>
</evidence>
<keyword evidence="8" id="KW-0732">Signal</keyword>
<dbReference type="InterPro" id="IPR034294">
    <property type="entry name" value="Aquaporin_transptr"/>
</dbReference>
<keyword evidence="3 6" id="KW-0812">Transmembrane</keyword>
<evidence type="ECO:0000256" key="1">
    <source>
        <dbReference type="ARBA" id="ARBA00004141"/>
    </source>
</evidence>
<protein>
    <recommendedName>
        <fullName evidence="11">Aquaporin</fullName>
    </recommendedName>
</protein>
<keyword evidence="4 7" id="KW-1133">Transmembrane helix</keyword>
<dbReference type="AlphaFoldDB" id="A0A1R2BVC8"/>
<evidence type="ECO:0000256" key="8">
    <source>
        <dbReference type="SAM" id="SignalP"/>
    </source>
</evidence>
<reference evidence="9 10" key="1">
    <citation type="submission" date="2016-11" db="EMBL/GenBank/DDBJ databases">
        <title>The macronuclear genome of Stentor coeruleus: a giant cell with tiny introns.</title>
        <authorList>
            <person name="Slabodnick M."/>
            <person name="Ruby J.G."/>
            <person name="Reiff S.B."/>
            <person name="Swart E.C."/>
            <person name="Gosai S."/>
            <person name="Prabakaran S."/>
            <person name="Witkowska E."/>
            <person name="Larue G.E."/>
            <person name="Fisher S."/>
            <person name="Freeman R.M."/>
            <person name="Gunawardena J."/>
            <person name="Chu W."/>
            <person name="Stover N.A."/>
            <person name="Gregory B.D."/>
            <person name="Nowacki M."/>
            <person name="Derisi J."/>
            <person name="Roy S.W."/>
            <person name="Marshall W.F."/>
            <person name="Sood P."/>
        </authorList>
    </citation>
    <scope>NUCLEOTIDE SEQUENCE [LARGE SCALE GENOMIC DNA]</scope>
    <source>
        <strain evidence="9">WM001</strain>
    </source>
</reference>
<evidence type="ECO:0000256" key="4">
    <source>
        <dbReference type="ARBA" id="ARBA00022989"/>
    </source>
</evidence>
<dbReference type="GO" id="GO:0015267">
    <property type="term" value="F:channel activity"/>
    <property type="evidence" value="ECO:0007669"/>
    <property type="project" value="InterPro"/>
</dbReference>
<evidence type="ECO:0000256" key="2">
    <source>
        <dbReference type="ARBA" id="ARBA00022448"/>
    </source>
</evidence>
<comment type="subcellular location">
    <subcellularLocation>
        <location evidence="1">Membrane</location>
        <topology evidence="1">Multi-pass membrane protein</topology>
    </subcellularLocation>
</comment>
<feature type="transmembrane region" description="Helical" evidence="7">
    <location>
        <begin position="188"/>
        <end position="209"/>
    </location>
</feature>
<feature type="signal peptide" evidence="8">
    <location>
        <begin position="1"/>
        <end position="24"/>
    </location>
</feature>
<dbReference type="EMBL" id="MPUH01000409">
    <property type="protein sequence ID" value="OMJ80763.1"/>
    <property type="molecule type" value="Genomic_DNA"/>
</dbReference>
<feature type="chain" id="PRO_5012390372" description="Aquaporin" evidence="8">
    <location>
        <begin position="25"/>
        <end position="223"/>
    </location>
</feature>
<feature type="transmembrane region" description="Helical" evidence="7">
    <location>
        <begin position="34"/>
        <end position="62"/>
    </location>
</feature>
<name>A0A1R2BVC8_9CILI</name>
<proteinExistence type="inferred from homology"/>
<dbReference type="SUPFAM" id="SSF81338">
    <property type="entry name" value="Aquaporin-like"/>
    <property type="match status" value="1"/>
</dbReference>
<dbReference type="InterPro" id="IPR023271">
    <property type="entry name" value="Aquaporin-like"/>
</dbReference>
<evidence type="ECO:0000313" key="10">
    <source>
        <dbReference type="Proteomes" id="UP000187209"/>
    </source>
</evidence>
<organism evidence="9 10">
    <name type="scientific">Stentor coeruleus</name>
    <dbReference type="NCBI Taxonomy" id="5963"/>
    <lineage>
        <taxon>Eukaryota</taxon>
        <taxon>Sar</taxon>
        <taxon>Alveolata</taxon>
        <taxon>Ciliophora</taxon>
        <taxon>Postciliodesmatophora</taxon>
        <taxon>Heterotrichea</taxon>
        <taxon>Heterotrichida</taxon>
        <taxon>Stentoridae</taxon>
        <taxon>Stentor</taxon>
    </lineage>
</organism>
<feature type="transmembrane region" description="Helical" evidence="7">
    <location>
        <begin position="74"/>
        <end position="96"/>
    </location>
</feature>
<keyword evidence="2 6" id="KW-0813">Transport</keyword>
<dbReference type="PRINTS" id="PR00783">
    <property type="entry name" value="MINTRINSICP"/>
</dbReference>
<evidence type="ECO:0000256" key="6">
    <source>
        <dbReference type="RuleBase" id="RU000477"/>
    </source>
</evidence>
<accession>A0A1R2BVC8</accession>
<dbReference type="Gene3D" id="1.20.1080.10">
    <property type="entry name" value="Glycerol uptake facilitator protein"/>
    <property type="match status" value="1"/>
</dbReference>
<evidence type="ECO:0000256" key="7">
    <source>
        <dbReference type="SAM" id="Phobius"/>
    </source>
</evidence>
<gene>
    <name evidence="9" type="ORF">SteCoe_18922</name>
</gene>
<sequence>MIRRLLAEAAGTFLLAFAVGACNSEPFAVGGSLWAAMIFTGFASGAQFNPGVSVALIIYKALSRTLNKESLVELLLNIVVQIIFALLGALLAGSIVKYVSYFDVAEGYIASEAFFAEMVYTAVLTGDAIMVGQLTNSNLIGGGVVAMSVAAGNWAIGKITGGCFNPAIGFAINITNYAMNNDHFENTWIYIFAPLLGAIIGSLLAFVFASELKGQRASMEAKQ</sequence>
<dbReference type="GO" id="GO:0016020">
    <property type="term" value="C:membrane"/>
    <property type="evidence" value="ECO:0007669"/>
    <property type="project" value="UniProtKB-SubCell"/>
</dbReference>
<dbReference type="PANTHER" id="PTHR45724:SF13">
    <property type="entry name" value="AQUAPORIN NIP1-1-RELATED"/>
    <property type="match status" value="1"/>
</dbReference>
<comment type="similarity">
    <text evidence="6">Belongs to the MIP/aquaporin (TC 1.A.8) family.</text>
</comment>
<dbReference type="Pfam" id="PF00230">
    <property type="entry name" value="MIP"/>
    <property type="match status" value="1"/>
</dbReference>
<comment type="caution">
    <text evidence="9">The sequence shown here is derived from an EMBL/GenBank/DDBJ whole genome shotgun (WGS) entry which is preliminary data.</text>
</comment>
<evidence type="ECO:0000313" key="9">
    <source>
        <dbReference type="EMBL" id="OMJ80763.1"/>
    </source>
</evidence>
<dbReference type="OrthoDB" id="3222at2759"/>
<dbReference type="PANTHER" id="PTHR45724">
    <property type="entry name" value="AQUAPORIN NIP2-1"/>
    <property type="match status" value="1"/>
</dbReference>